<name>A0A1Y2FHL6_9FUNG</name>
<dbReference type="EMBL" id="MCOG01000007">
    <property type="protein sequence ID" value="ORY83429.1"/>
    <property type="molecule type" value="Genomic_DNA"/>
</dbReference>
<feature type="signal peptide" evidence="2">
    <location>
        <begin position="1"/>
        <end position="17"/>
    </location>
</feature>
<dbReference type="OrthoDB" id="2109241at2759"/>
<feature type="chain" id="PRO_5012847453" evidence="2">
    <location>
        <begin position="18"/>
        <end position="166"/>
    </location>
</feature>
<evidence type="ECO:0000256" key="2">
    <source>
        <dbReference type="SAM" id="SignalP"/>
    </source>
</evidence>
<sequence>MLKSKIILITILAVVRHFDILINYIKYGDNNEKIFNPNCISAVLLAFIKLSCGFDGEVYQVDLATESGEVIDLANHAKEYAKKYLDDSRAYILVKISGAEEDNSVTYSPLLEHTPEKLKFAVVSTGKSKQKKNGNDNEPSRARAPSSAGKRKIGTNQSRKKSVWNN</sequence>
<accession>A0A1Y2FHL6</accession>
<proteinExistence type="predicted"/>
<feature type="compositionally biased region" description="Basic residues" evidence="1">
    <location>
        <begin position="149"/>
        <end position="166"/>
    </location>
</feature>
<dbReference type="STRING" id="1754190.A0A1Y2FHL6"/>
<dbReference type="PANTHER" id="PTHR33887:SF5">
    <property type="entry name" value="PB1 DOMAIN-CONTAINING PROTEIN"/>
    <property type="match status" value="1"/>
</dbReference>
<evidence type="ECO:0000256" key="1">
    <source>
        <dbReference type="SAM" id="MobiDB-lite"/>
    </source>
</evidence>
<organism evidence="3 4">
    <name type="scientific">Neocallimastix californiae</name>
    <dbReference type="NCBI Taxonomy" id="1754190"/>
    <lineage>
        <taxon>Eukaryota</taxon>
        <taxon>Fungi</taxon>
        <taxon>Fungi incertae sedis</taxon>
        <taxon>Chytridiomycota</taxon>
        <taxon>Chytridiomycota incertae sedis</taxon>
        <taxon>Neocallimastigomycetes</taxon>
        <taxon>Neocallimastigales</taxon>
        <taxon>Neocallimastigaceae</taxon>
        <taxon>Neocallimastix</taxon>
    </lineage>
</organism>
<dbReference type="AlphaFoldDB" id="A0A1Y2FHL6"/>
<protein>
    <submittedName>
        <fullName evidence="3">Uncharacterized protein</fullName>
    </submittedName>
</protein>
<reference evidence="3 4" key="1">
    <citation type="submission" date="2016-08" db="EMBL/GenBank/DDBJ databases">
        <title>A Parts List for Fungal Cellulosomes Revealed by Comparative Genomics.</title>
        <authorList>
            <consortium name="DOE Joint Genome Institute"/>
            <person name="Haitjema C.H."/>
            <person name="Gilmore S.P."/>
            <person name="Henske J.K."/>
            <person name="Solomon K.V."/>
            <person name="De Groot R."/>
            <person name="Kuo A."/>
            <person name="Mondo S.J."/>
            <person name="Salamov A.A."/>
            <person name="Labutti K."/>
            <person name="Zhao Z."/>
            <person name="Chiniquy J."/>
            <person name="Barry K."/>
            <person name="Brewer H.M."/>
            <person name="Purvine S.O."/>
            <person name="Wright A.T."/>
            <person name="Boxma B."/>
            <person name="Van Alen T."/>
            <person name="Hackstein J.H."/>
            <person name="Baker S.E."/>
            <person name="Grigoriev I.V."/>
            <person name="O'Malley M.A."/>
        </authorList>
    </citation>
    <scope>NUCLEOTIDE SEQUENCE [LARGE SCALE GENOMIC DNA]</scope>
    <source>
        <strain evidence="3 4">G1</strain>
    </source>
</reference>
<dbReference type="InterPro" id="IPR039471">
    <property type="entry name" value="CXorf65-like"/>
</dbReference>
<evidence type="ECO:0000313" key="4">
    <source>
        <dbReference type="Proteomes" id="UP000193920"/>
    </source>
</evidence>
<dbReference type="Proteomes" id="UP000193920">
    <property type="component" value="Unassembled WGS sequence"/>
</dbReference>
<keyword evidence="4" id="KW-1185">Reference proteome</keyword>
<dbReference type="Pfam" id="PF15874">
    <property type="entry name" value="Il2rg"/>
    <property type="match status" value="1"/>
</dbReference>
<evidence type="ECO:0000313" key="3">
    <source>
        <dbReference type="EMBL" id="ORY83429.1"/>
    </source>
</evidence>
<dbReference type="PANTHER" id="PTHR33887">
    <property type="entry name" value="PB1 DOMAIN-CONTAINING PROTEIN"/>
    <property type="match status" value="1"/>
</dbReference>
<feature type="region of interest" description="Disordered" evidence="1">
    <location>
        <begin position="123"/>
        <end position="166"/>
    </location>
</feature>
<gene>
    <name evidence="3" type="ORF">LY90DRAFT_663860</name>
</gene>
<keyword evidence="2" id="KW-0732">Signal</keyword>
<comment type="caution">
    <text evidence="3">The sequence shown here is derived from an EMBL/GenBank/DDBJ whole genome shotgun (WGS) entry which is preliminary data.</text>
</comment>